<reference evidence="11 12" key="1">
    <citation type="submission" date="2024-04" db="EMBL/GenBank/DDBJ databases">
        <title>The reference genome of an endangered Asteraceae, Deinandra increscens subsp. villosa, native to the Central Coast of California.</title>
        <authorList>
            <person name="Guilliams M."/>
            <person name="Hasenstab-Lehman K."/>
            <person name="Meyer R."/>
            <person name="Mcevoy S."/>
        </authorList>
    </citation>
    <scope>NUCLEOTIDE SEQUENCE [LARGE SCALE GENOMIC DNA]</scope>
    <source>
        <tissue evidence="11">Leaf</tissue>
    </source>
</reference>
<evidence type="ECO:0000256" key="8">
    <source>
        <dbReference type="PROSITE-ProRule" id="PRU10052"/>
    </source>
</evidence>
<dbReference type="Pfam" id="PF00295">
    <property type="entry name" value="Glyco_hydro_28"/>
    <property type="match status" value="1"/>
</dbReference>
<gene>
    <name evidence="11" type="ORF">SSX86_016831</name>
</gene>
<comment type="similarity">
    <text evidence="2 9">Belongs to the glycosyl hydrolase 28 family.</text>
</comment>
<dbReference type="SMART" id="SM00710">
    <property type="entry name" value="PbH1"/>
    <property type="match status" value="5"/>
</dbReference>
<dbReference type="InterPro" id="IPR012334">
    <property type="entry name" value="Pectin_lyas_fold"/>
</dbReference>
<evidence type="ECO:0000256" key="2">
    <source>
        <dbReference type="ARBA" id="ARBA00008834"/>
    </source>
</evidence>
<dbReference type="Gene3D" id="2.160.20.10">
    <property type="entry name" value="Single-stranded right-handed beta-helix, Pectin lyase-like"/>
    <property type="match status" value="1"/>
</dbReference>
<dbReference type="InterPro" id="IPR000008">
    <property type="entry name" value="C2_dom"/>
</dbReference>
<dbReference type="EMBL" id="JBCNJP010000018">
    <property type="protein sequence ID" value="KAK9062961.1"/>
    <property type="molecule type" value="Genomic_DNA"/>
</dbReference>
<comment type="subcellular location">
    <subcellularLocation>
        <location evidence="1">Secreted</location>
        <location evidence="1">Cell wall</location>
    </subcellularLocation>
</comment>
<keyword evidence="4" id="KW-0964">Secreted</keyword>
<evidence type="ECO:0000256" key="1">
    <source>
        <dbReference type="ARBA" id="ARBA00004191"/>
    </source>
</evidence>
<keyword evidence="7" id="KW-0961">Cell wall biogenesis/degradation</keyword>
<dbReference type="SMART" id="SM00239">
    <property type="entry name" value="C2"/>
    <property type="match status" value="1"/>
</dbReference>
<dbReference type="InterPro" id="IPR011050">
    <property type="entry name" value="Pectin_lyase_fold/virulence"/>
</dbReference>
<feature type="active site" evidence="8">
    <location>
        <position position="367"/>
    </location>
</feature>
<comment type="caution">
    <text evidence="11">The sequence shown here is derived from an EMBL/GenBank/DDBJ whole genome shotgun (WGS) entry which is preliminary data.</text>
</comment>
<proteinExistence type="inferred from homology"/>
<dbReference type="InterPro" id="IPR006626">
    <property type="entry name" value="PbH1"/>
</dbReference>
<feature type="domain" description="C2" evidence="10">
    <location>
        <begin position="1"/>
        <end position="102"/>
    </location>
</feature>
<keyword evidence="12" id="KW-1185">Reference proteome</keyword>
<dbReference type="AlphaFoldDB" id="A0AAP0CVM3"/>
<name>A0AAP0CVM3_9ASTR</name>
<dbReference type="CDD" id="cd04049">
    <property type="entry name" value="C2_putative_Elicitor-responsive_gene"/>
    <property type="match status" value="1"/>
</dbReference>
<evidence type="ECO:0000313" key="12">
    <source>
        <dbReference type="Proteomes" id="UP001408789"/>
    </source>
</evidence>
<protein>
    <recommendedName>
        <fullName evidence="10">C2 domain-containing protein</fullName>
    </recommendedName>
</protein>
<accession>A0AAP0CVM3</accession>
<organism evidence="11 12">
    <name type="scientific">Deinandra increscens subsp. villosa</name>
    <dbReference type="NCBI Taxonomy" id="3103831"/>
    <lineage>
        <taxon>Eukaryota</taxon>
        <taxon>Viridiplantae</taxon>
        <taxon>Streptophyta</taxon>
        <taxon>Embryophyta</taxon>
        <taxon>Tracheophyta</taxon>
        <taxon>Spermatophyta</taxon>
        <taxon>Magnoliopsida</taxon>
        <taxon>eudicotyledons</taxon>
        <taxon>Gunneridae</taxon>
        <taxon>Pentapetalae</taxon>
        <taxon>asterids</taxon>
        <taxon>campanulids</taxon>
        <taxon>Asterales</taxon>
        <taxon>Asteraceae</taxon>
        <taxon>Asteroideae</taxon>
        <taxon>Heliantheae alliance</taxon>
        <taxon>Madieae</taxon>
        <taxon>Madiinae</taxon>
        <taxon>Deinandra</taxon>
    </lineage>
</organism>
<dbReference type="Proteomes" id="UP001408789">
    <property type="component" value="Unassembled WGS sequence"/>
</dbReference>
<dbReference type="GO" id="GO:0005975">
    <property type="term" value="P:carbohydrate metabolic process"/>
    <property type="evidence" value="ECO:0007669"/>
    <property type="project" value="InterPro"/>
</dbReference>
<dbReference type="Gene3D" id="2.60.40.150">
    <property type="entry name" value="C2 domain"/>
    <property type="match status" value="1"/>
</dbReference>
<evidence type="ECO:0000259" key="10">
    <source>
        <dbReference type="PROSITE" id="PS50004"/>
    </source>
</evidence>
<keyword evidence="3" id="KW-0134">Cell wall</keyword>
<evidence type="ECO:0000256" key="4">
    <source>
        <dbReference type="ARBA" id="ARBA00022525"/>
    </source>
</evidence>
<dbReference type="InterPro" id="IPR035892">
    <property type="entry name" value="C2_domain_sf"/>
</dbReference>
<dbReference type="SUPFAM" id="SSF49562">
    <property type="entry name" value="C2 domain (Calcium/lipid-binding domain, CaLB)"/>
    <property type="match status" value="1"/>
</dbReference>
<evidence type="ECO:0000256" key="3">
    <source>
        <dbReference type="ARBA" id="ARBA00022512"/>
    </source>
</evidence>
<dbReference type="InterPro" id="IPR000743">
    <property type="entry name" value="Glyco_hydro_28"/>
</dbReference>
<dbReference type="PROSITE" id="PS50004">
    <property type="entry name" value="C2"/>
    <property type="match status" value="1"/>
</dbReference>
<keyword evidence="6 9" id="KW-0326">Glycosidase</keyword>
<evidence type="ECO:0000256" key="9">
    <source>
        <dbReference type="RuleBase" id="RU361169"/>
    </source>
</evidence>
<keyword evidence="5 9" id="KW-0378">Hydrolase</keyword>
<dbReference type="PANTHER" id="PTHR31375">
    <property type="match status" value="1"/>
</dbReference>
<dbReference type="Pfam" id="PF00168">
    <property type="entry name" value="C2"/>
    <property type="match status" value="1"/>
</dbReference>
<dbReference type="PROSITE" id="PS00502">
    <property type="entry name" value="POLYGALACTURONASE"/>
    <property type="match status" value="1"/>
</dbReference>
<sequence>MEVNLVDAHGLSKSDFFNKIDPYVLIQYRSQEHKSSIAKGQGKNPKWNEKFTFRVDYPGADEQPTLVLKIMDHDTFSSDDYLGQTTIYLKELLELGVENGTAELRAQKYSVVDSSQSYSGDIRVGLTFTPRVEDETYEEEFGGWKENQWKLFCNSTNLFDEVLNANSVKLMATHYSTVAVTVTFVLSVISVLLLKPQKNLFTTIKHVNVKDHGAVGDGKTDDSLVTGNVTASLKNAWPNNVDTWIKFEHVTNLVITGPGSFNGNGGSWWNQCEALAFHDCRGLTLNGLTSINSPRNHISINACDGATITNINLKAPENASNTDGIDISATNGVNVNGGNIGTGDDCIAINGGSYNINITNLNCGPGHGISVGSLGRIPSVKEVVSNVKVSSVNFFNTQNGVRIKTVKDGSGSASNITFSGIGMNGVQNPIVLSQFYCPHKNCTHKSYSQAVQISGVTFYDIHGTSAGPNAIDIECANENSCVGVALSKINIQPAKGQSGVISICKNANVQSSVVSPPLNCTPLAAASLIEMPLDYNHNDKSQQEAIATT</sequence>
<dbReference type="GO" id="GO:0004650">
    <property type="term" value="F:polygalacturonase activity"/>
    <property type="evidence" value="ECO:0007669"/>
    <property type="project" value="InterPro"/>
</dbReference>
<evidence type="ECO:0000256" key="5">
    <source>
        <dbReference type="ARBA" id="ARBA00022801"/>
    </source>
</evidence>
<dbReference type="GO" id="GO:0071555">
    <property type="term" value="P:cell wall organization"/>
    <property type="evidence" value="ECO:0007669"/>
    <property type="project" value="UniProtKB-KW"/>
</dbReference>
<evidence type="ECO:0000313" key="11">
    <source>
        <dbReference type="EMBL" id="KAK9062961.1"/>
    </source>
</evidence>
<dbReference type="SUPFAM" id="SSF51126">
    <property type="entry name" value="Pectin lyase-like"/>
    <property type="match status" value="1"/>
</dbReference>
<evidence type="ECO:0000256" key="7">
    <source>
        <dbReference type="ARBA" id="ARBA00023316"/>
    </source>
</evidence>
<evidence type="ECO:0000256" key="6">
    <source>
        <dbReference type="ARBA" id="ARBA00023295"/>
    </source>
</evidence>